<evidence type="ECO:0000259" key="3">
    <source>
        <dbReference type="Pfam" id="PF00174"/>
    </source>
</evidence>
<feature type="region of interest" description="Disordered" evidence="1">
    <location>
        <begin position="152"/>
        <end position="176"/>
    </location>
</feature>
<dbReference type="Proteomes" id="UP000269097">
    <property type="component" value="Chromosome"/>
</dbReference>
<keyword evidence="2" id="KW-0472">Membrane</keyword>
<feature type="transmembrane region" description="Helical" evidence="2">
    <location>
        <begin position="89"/>
        <end position="108"/>
    </location>
</feature>
<feature type="transmembrane region" description="Helical" evidence="2">
    <location>
        <begin position="50"/>
        <end position="69"/>
    </location>
</feature>
<dbReference type="GO" id="GO:0016020">
    <property type="term" value="C:membrane"/>
    <property type="evidence" value="ECO:0007669"/>
    <property type="project" value="InterPro"/>
</dbReference>
<dbReference type="InterPro" id="IPR000572">
    <property type="entry name" value="OxRdtase_Mopterin-bd_dom"/>
</dbReference>
<accession>A0A3G3K2G7</accession>
<dbReference type="PANTHER" id="PTHR43032:SF4">
    <property type="entry name" value="OXIDOREDUCTASE MOLYBDOPTERIN-BINDING DOMAIN-CONTAINING PROTEIN"/>
    <property type="match status" value="1"/>
</dbReference>
<dbReference type="RefSeq" id="WP_123042328.1">
    <property type="nucleotide sequence ID" value="NZ_CP033433.1"/>
</dbReference>
<evidence type="ECO:0000256" key="1">
    <source>
        <dbReference type="SAM" id="MobiDB-lite"/>
    </source>
</evidence>
<feature type="domain" description="Oxidoreductase molybdopterin-binding" evidence="3">
    <location>
        <begin position="263"/>
        <end position="408"/>
    </location>
</feature>
<reference evidence="4 5" key="1">
    <citation type="submission" date="2018-10" db="EMBL/GenBank/DDBJ databases">
        <title>Genome Sequence of Cohnella sp.</title>
        <authorList>
            <person name="Srinivasan S."/>
            <person name="Kim M.K."/>
        </authorList>
    </citation>
    <scope>NUCLEOTIDE SEQUENCE [LARGE SCALE GENOMIC DNA]</scope>
    <source>
        <strain evidence="4 5">18JY8-7</strain>
    </source>
</reference>
<evidence type="ECO:0000313" key="5">
    <source>
        <dbReference type="Proteomes" id="UP000269097"/>
    </source>
</evidence>
<feature type="region of interest" description="Disordered" evidence="1">
    <location>
        <begin position="219"/>
        <end position="239"/>
    </location>
</feature>
<organism evidence="4 5">
    <name type="scientific">Cohnella candidum</name>
    <dbReference type="NCBI Taxonomy" id="2674991"/>
    <lineage>
        <taxon>Bacteria</taxon>
        <taxon>Bacillati</taxon>
        <taxon>Bacillota</taxon>
        <taxon>Bacilli</taxon>
        <taxon>Bacillales</taxon>
        <taxon>Paenibacillaceae</taxon>
        <taxon>Cohnella</taxon>
    </lineage>
</organism>
<dbReference type="GO" id="GO:0022904">
    <property type="term" value="P:respiratory electron transport chain"/>
    <property type="evidence" value="ECO:0007669"/>
    <property type="project" value="InterPro"/>
</dbReference>
<proteinExistence type="predicted"/>
<dbReference type="AlphaFoldDB" id="A0A3G3K2G7"/>
<feature type="transmembrane region" description="Helical" evidence="2">
    <location>
        <begin position="20"/>
        <end position="38"/>
    </location>
</feature>
<dbReference type="EMBL" id="CP033433">
    <property type="protein sequence ID" value="AYQ74247.1"/>
    <property type="molecule type" value="Genomic_DNA"/>
</dbReference>
<dbReference type="SUPFAM" id="SSF56524">
    <property type="entry name" value="Oxidoreductase molybdopterin-binding domain"/>
    <property type="match status" value="1"/>
</dbReference>
<protein>
    <submittedName>
        <fullName evidence="4">Oxidoreductase</fullName>
    </submittedName>
</protein>
<dbReference type="Gene3D" id="3.90.420.10">
    <property type="entry name" value="Oxidoreductase, molybdopterin-binding domain"/>
    <property type="match status" value="1"/>
</dbReference>
<dbReference type="InterPro" id="IPR016174">
    <property type="entry name" value="Di-haem_cyt_TM"/>
</dbReference>
<feature type="transmembrane region" description="Helical" evidence="2">
    <location>
        <begin position="120"/>
        <end position="138"/>
    </location>
</feature>
<dbReference type="PANTHER" id="PTHR43032">
    <property type="entry name" value="PROTEIN-METHIONINE-SULFOXIDE REDUCTASE"/>
    <property type="match status" value="1"/>
</dbReference>
<dbReference type="Pfam" id="PF00174">
    <property type="entry name" value="Oxidored_molyb"/>
    <property type="match status" value="1"/>
</dbReference>
<evidence type="ECO:0000256" key="2">
    <source>
        <dbReference type="SAM" id="Phobius"/>
    </source>
</evidence>
<name>A0A3G3K2G7_9BACL</name>
<dbReference type="InterPro" id="IPR036374">
    <property type="entry name" value="OxRdtase_Mopterin-bd_sf"/>
</dbReference>
<feature type="transmembrane region" description="Helical" evidence="2">
    <location>
        <begin position="190"/>
        <end position="209"/>
    </location>
</feature>
<dbReference type="SUPFAM" id="SSF81342">
    <property type="entry name" value="Transmembrane di-heme cytochromes"/>
    <property type="match status" value="1"/>
</dbReference>
<keyword evidence="2" id="KW-1133">Transmembrane helix</keyword>
<evidence type="ECO:0000313" key="4">
    <source>
        <dbReference type="EMBL" id="AYQ74247.1"/>
    </source>
</evidence>
<keyword evidence="2" id="KW-0812">Transmembrane</keyword>
<sequence>MNRKKAGFGKQLAELHRWNAWIVLALAVSGVLLAWGAIRELGEGRIWIKQLHIALGVISGILIVLYVPLGRRHLKQIRQRPRQKGNLGFILFLLIGWLVSGIILWQLRHFPPRWANNARLVHQLLTYLGLPYILYHSVTRLKWMKQPGRRAVRTSDPALDPGQPIQGEWPASAGPEAPGPWMDRRQFLKITLGAALAVTVLPPFFRWLGSASGGAISISGGGEAAPDPDPNRMLPAPQPLPDSANVIGGGAEGRFEMYTVTRLPAFTSDMWSFTIDGLVEKPVIWNWEQFLAQKRIVQVSDFHCVTGWSVYRNTWEGIPLSRLLQEVGVKPGAKTVKFYSGDGVYTDALTLEQANMDDVMVAVLHDGKPIHRDYGGPVRLIVPKMYAYKSVKWLSRIELIDQEHIGYWEERGYDNDAWLKGKGVPL</sequence>
<dbReference type="Gene3D" id="1.20.950.20">
    <property type="entry name" value="Transmembrane di-heme cytochromes, Chain C"/>
    <property type="match status" value="1"/>
</dbReference>
<gene>
    <name evidence="4" type="ORF">EAV92_17745</name>
</gene>
<dbReference type="KEGG" id="coh:EAV92_17745"/>
<keyword evidence="5" id="KW-1185">Reference proteome</keyword>